<dbReference type="PANTHER" id="PTHR43671:SF13">
    <property type="entry name" value="SERINE_THREONINE-PROTEIN KINASE NEK2"/>
    <property type="match status" value="1"/>
</dbReference>
<organism evidence="9 10">
    <name type="scientific">Clostridium thermosuccinogenes</name>
    <dbReference type="NCBI Taxonomy" id="84032"/>
    <lineage>
        <taxon>Bacteria</taxon>
        <taxon>Bacillati</taxon>
        <taxon>Bacillota</taxon>
        <taxon>Clostridia</taxon>
        <taxon>Eubacteriales</taxon>
        <taxon>Clostridiaceae</taxon>
        <taxon>Clostridium</taxon>
    </lineage>
</organism>
<dbReference type="GO" id="GO:0005524">
    <property type="term" value="F:ATP binding"/>
    <property type="evidence" value="ECO:0007669"/>
    <property type="project" value="UniProtKB-UniRule"/>
</dbReference>
<dbReference type="RefSeq" id="WP_103080360.1">
    <property type="nucleotide sequence ID" value="NZ_CP021850.1"/>
</dbReference>
<dbReference type="OrthoDB" id="9788659at2"/>
<keyword evidence="3" id="KW-0808">Transferase</keyword>
<dbReference type="SUPFAM" id="SSF56112">
    <property type="entry name" value="Protein kinase-like (PK-like)"/>
    <property type="match status" value="1"/>
</dbReference>
<evidence type="ECO:0000259" key="8">
    <source>
        <dbReference type="PROSITE" id="PS50011"/>
    </source>
</evidence>
<proteinExistence type="inferred from homology"/>
<dbReference type="EC" id="2.7.11.1" evidence="2"/>
<dbReference type="EMBL" id="NIOJ01000005">
    <property type="protein sequence ID" value="PNU00978.1"/>
    <property type="molecule type" value="Genomic_DNA"/>
</dbReference>
<dbReference type="SUPFAM" id="SSF52540">
    <property type="entry name" value="P-loop containing nucleoside triphosphate hydrolases"/>
    <property type="match status" value="1"/>
</dbReference>
<dbReference type="PROSITE" id="PS00108">
    <property type="entry name" value="PROTEIN_KINASE_ST"/>
    <property type="match status" value="1"/>
</dbReference>
<evidence type="ECO:0000256" key="1">
    <source>
        <dbReference type="ARBA" id="ARBA00010886"/>
    </source>
</evidence>
<dbReference type="PROSITE" id="PS50011">
    <property type="entry name" value="PROTEIN_KINASE_DOM"/>
    <property type="match status" value="1"/>
</dbReference>
<feature type="binding site" evidence="7">
    <location>
        <position position="39"/>
    </location>
    <ligand>
        <name>ATP</name>
        <dbReference type="ChEBI" id="CHEBI:30616"/>
    </ligand>
</feature>
<comment type="caution">
    <text evidence="9">The sequence shown here is derived from an EMBL/GenBank/DDBJ whole genome shotgun (WGS) entry which is preliminary data.</text>
</comment>
<evidence type="ECO:0000313" key="10">
    <source>
        <dbReference type="Proteomes" id="UP000236151"/>
    </source>
</evidence>
<evidence type="ECO:0000256" key="2">
    <source>
        <dbReference type="ARBA" id="ARBA00012513"/>
    </source>
</evidence>
<dbReference type="Proteomes" id="UP000236151">
    <property type="component" value="Unassembled WGS sequence"/>
</dbReference>
<dbReference type="AlphaFoldDB" id="A0A2K2FQB5"/>
<comment type="similarity">
    <text evidence="1">Belongs to the protein kinase superfamily. NEK Ser/Thr protein kinase family. NIMA subfamily.</text>
</comment>
<dbReference type="InterPro" id="IPR000719">
    <property type="entry name" value="Prot_kinase_dom"/>
</dbReference>
<dbReference type="SMART" id="SM00220">
    <property type="entry name" value="S_TKc"/>
    <property type="match status" value="1"/>
</dbReference>
<evidence type="ECO:0000256" key="3">
    <source>
        <dbReference type="ARBA" id="ARBA00022679"/>
    </source>
</evidence>
<dbReference type="InterPro" id="IPR017441">
    <property type="entry name" value="Protein_kinase_ATP_BS"/>
</dbReference>
<dbReference type="GO" id="GO:0004674">
    <property type="term" value="F:protein serine/threonine kinase activity"/>
    <property type="evidence" value="ECO:0007669"/>
    <property type="project" value="UniProtKB-EC"/>
</dbReference>
<reference evidence="9 10" key="1">
    <citation type="submission" date="2017-06" db="EMBL/GenBank/DDBJ databases">
        <title>Investigating the central metabolism of Clostridium thermosuccinogenes.</title>
        <authorList>
            <person name="Koendjbiharie J.G."/>
            <person name="van Kranenburg R."/>
        </authorList>
    </citation>
    <scope>NUCLEOTIDE SEQUENCE [LARGE SCALE GENOMIC DNA]</scope>
    <source>
        <strain evidence="9 10">DSM 5806</strain>
    </source>
</reference>
<dbReference type="Gene3D" id="3.40.50.300">
    <property type="entry name" value="P-loop containing nucleotide triphosphate hydrolases"/>
    <property type="match status" value="1"/>
</dbReference>
<dbReference type="InterPro" id="IPR008271">
    <property type="entry name" value="Ser/Thr_kinase_AS"/>
</dbReference>
<dbReference type="InterPro" id="IPR050660">
    <property type="entry name" value="NEK_Ser/Thr_kinase"/>
</dbReference>
<dbReference type="PANTHER" id="PTHR43671">
    <property type="entry name" value="SERINE/THREONINE-PROTEIN KINASE NEK"/>
    <property type="match status" value="1"/>
</dbReference>
<evidence type="ECO:0000256" key="5">
    <source>
        <dbReference type="ARBA" id="ARBA00022777"/>
    </source>
</evidence>
<evidence type="ECO:0000256" key="7">
    <source>
        <dbReference type="PROSITE-ProRule" id="PRU10141"/>
    </source>
</evidence>
<evidence type="ECO:0000313" key="9">
    <source>
        <dbReference type="EMBL" id="PNU00978.1"/>
    </source>
</evidence>
<dbReference type="PROSITE" id="PS00107">
    <property type="entry name" value="PROTEIN_KINASE_ATP"/>
    <property type="match status" value="1"/>
</dbReference>
<gene>
    <name evidence="9" type="ORF">CDQ84_03625</name>
</gene>
<keyword evidence="10" id="KW-1185">Reference proteome</keyword>
<dbReference type="CDD" id="cd14014">
    <property type="entry name" value="STKc_PknB_like"/>
    <property type="match status" value="1"/>
</dbReference>
<evidence type="ECO:0000256" key="6">
    <source>
        <dbReference type="ARBA" id="ARBA00022840"/>
    </source>
</evidence>
<keyword evidence="5" id="KW-0418">Kinase</keyword>
<feature type="domain" description="Protein kinase" evidence="8">
    <location>
        <begin position="10"/>
        <end position="253"/>
    </location>
</feature>
<keyword evidence="4 7" id="KW-0547">Nucleotide-binding</keyword>
<name>A0A2K2FQB5_9CLOT</name>
<protein>
    <recommendedName>
        <fullName evidence="2">non-specific serine/threonine protein kinase</fullName>
        <ecNumber evidence="2">2.7.11.1</ecNumber>
    </recommendedName>
</protein>
<sequence length="573" mass="65759">MNAKLFEGNYRILSTLGKGGMGTVYLAENIRLGTLWAIKEITRKSGSKTDMFVEPNILKKLNHPALPRIFDILEDEESIYLIVDYIDGENLEEILKREGKFPEAKVIDWAKQLCDVLNYLHTFKPNPIIYRDIKPSNIMLTKDEKIKLIDFGIAREYKEDAGSDTVYIGTRGYAAPEQYGLGQTSVASDIYSLGITMFHLLTGISPMDPSFELKPVRYFDKDLSVGIERIISKCTMYNPSERYSKAMELHTALEQLESSQRSSFLGNSEVRLGDAVTLSTAPEGRIISFKKLIITVFDNAEFACELAYTAARCTNLNVLLLDLDTLNATADEYLNVPKYPKNIRSFEEPLDNTGLNICMDAADKKILTRELFLESLIQKLKNFYILTGNYNLSNFEYYSEASLNTLIEKAYELFDITIIITNGFIYDAFTLIALRKSDYNIAAVKADKITVRKINRYLVYLKEKQNIPPEKTKFVAYEYNGRTDLRKDIMNELTEGNYIGWVSCSQKRQVYRNMRPTYAKNMDKKIRNEYIHILSRFNIVPRRTLLGTIRDSLTLGMRKLRKAFAMRRKAENA</sequence>
<dbReference type="Gene3D" id="1.10.510.10">
    <property type="entry name" value="Transferase(Phosphotransferase) domain 1"/>
    <property type="match status" value="1"/>
</dbReference>
<keyword evidence="6 7" id="KW-0067">ATP-binding</keyword>
<evidence type="ECO:0000256" key="4">
    <source>
        <dbReference type="ARBA" id="ARBA00022741"/>
    </source>
</evidence>
<dbReference type="Pfam" id="PF00069">
    <property type="entry name" value="Pkinase"/>
    <property type="match status" value="1"/>
</dbReference>
<dbReference type="InterPro" id="IPR011009">
    <property type="entry name" value="Kinase-like_dom_sf"/>
</dbReference>
<dbReference type="KEGG" id="cthd:CDO33_00755"/>
<dbReference type="InterPro" id="IPR027417">
    <property type="entry name" value="P-loop_NTPase"/>
</dbReference>
<accession>A0A2K2FQB5</accession>